<dbReference type="Proteomes" id="UP001370590">
    <property type="component" value="Unassembled WGS sequence"/>
</dbReference>
<keyword evidence="1" id="KW-0238">DNA-binding</keyword>
<dbReference type="Pfam" id="PF13411">
    <property type="entry name" value="MerR_1"/>
    <property type="match status" value="1"/>
</dbReference>
<dbReference type="InterPro" id="IPR047057">
    <property type="entry name" value="MerR_fam"/>
</dbReference>
<dbReference type="InterPro" id="IPR009061">
    <property type="entry name" value="DNA-bd_dom_put_sf"/>
</dbReference>
<protein>
    <submittedName>
        <fullName evidence="3">MerR family transcriptional regulator</fullName>
    </submittedName>
</protein>
<feature type="domain" description="HTH merR-type" evidence="2">
    <location>
        <begin position="1"/>
        <end position="69"/>
    </location>
</feature>
<proteinExistence type="predicted"/>
<keyword evidence="4" id="KW-1185">Reference proteome</keyword>
<evidence type="ECO:0000259" key="2">
    <source>
        <dbReference type="PROSITE" id="PS50937"/>
    </source>
</evidence>
<dbReference type="Gene3D" id="1.10.1660.10">
    <property type="match status" value="1"/>
</dbReference>
<dbReference type="CDD" id="cd01109">
    <property type="entry name" value="HTH_YyaN"/>
    <property type="match status" value="1"/>
</dbReference>
<reference evidence="3 4" key="1">
    <citation type="submission" date="2023-10" db="EMBL/GenBank/DDBJ databases">
        <title>Nicoliella lavandulae sp. nov. isolated from Lavandula angustifolia flowers.</title>
        <authorList>
            <person name="Alcantara C."/>
            <person name="Zuniga M."/>
            <person name="Landete J.M."/>
            <person name="Monedero V."/>
        </authorList>
    </citation>
    <scope>NUCLEOTIDE SEQUENCE [LARGE SCALE GENOMIC DNA]</scope>
    <source>
        <strain evidence="3 4">Es01</strain>
    </source>
</reference>
<evidence type="ECO:0000313" key="3">
    <source>
        <dbReference type="EMBL" id="MEJ6400851.1"/>
    </source>
</evidence>
<gene>
    <name evidence="3" type="ORF">R4146_06790</name>
</gene>
<dbReference type="PROSITE" id="PS50937">
    <property type="entry name" value="HTH_MERR_2"/>
    <property type="match status" value="1"/>
</dbReference>
<name>A0ABU8SLS8_9LACO</name>
<dbReference type="PRINTS" id="PR00040">
    <property type="entry name" value="HTHMERR"/>
</dbReference>
<dbReference type="SMART" id="SM00422">
    <property type="entry name" value="HTH_MERR"/>
    <property type="match status" value="1"/>
</dbReference>
<dbReference type="SUPFAM" id="SSF46955">
    <property type="entry name" value="Putative DNA-binding domain"/>
    <property type="match status" value="1"/>
</dbReference>
<sequence>MNINQVSKKLGISKDTLRYWERVGLLKPIKRDVNGYRDYSKYDINWIFYIRALRNAGMSVDSLVKFIHLYDEHSDKEKRKQMLIEQRDALLKDLNERRKTVNYLSYKINHFDTTLLTYENEKLAYESKEDIR</sequence>
<dbReference type="PANTHER" id="PTHR30204">
    <property type="entry name" value="REDOX-CYCLING DRUG-SENSING TRANSCRIPTIONAL ACTIVATOR SOXR"/>
    <property type="match status" value="1"/>
</dbReference>
<dbReference type="PANTHER" id="PTHR30204:SF98">
    <property type="entry name" value="HTH-TYPE TRANSCRIPTIONAL REGULATOR ADHR"/>
    <property type="match status" value="1"/>
</dbReference>
<dbReference type="EMBL" id="JAWMWH010000003">
    <property type="protein sequence ID" value="MEJ6400851.1"/>
    <property type="molecule type" value="Genomic_DNA"/>
</dbReference>
<evidence type="ECO:0000256" key="1">
    <source>
        <dbReference type="ARBA" id="ARBA00023125"/>
    </source>
</evidence>
<evidence type="ECO:0000313" key="4">
    <source>
        <dbReference type="Proteomes" id="UP001370590"/>
    </source>
</evidence>
<dbReference type="RefSeq" id="WP_339960705.1">
    <property type="nucleotide sequence ID" value="NZ_JAWMWH010000003.1"/>
</dbReference>
<comment type="caution">
    <text evidence="3">The sequence shown here is derived from an EMBL/GenBank/DDBJ whole genome shotgun (WGS) entry which is preliminary data.</text>
</comment>
<dbReference type="InterPro" id="IPR000551">
    <property type="entry name" value="MerR-type_HTH_dom"/>
</dbReference>
<organism evidence="3 4">
    <name type="scientific">Nicoliella lavandulae</name>
    <dbReference type="NCBI Taxonomy" id="3082954"/>
    <lineage>
        <taxon>Bacteria</taxon>
        <taxon>Bacillati</taxon>
        <taxon>Bacillota</taxon>
        <taxon>Bacilli</taxon>
        <taxon>Lactobacillales</taxon>
        <taxon>Lactobacillaceae</taxon>
        <taxon>Nicoliella</taxon>
    </lineage>
</organism>
<accession>A0ABU8SLS8</accession>